<evidence type="ECO:0000256" key="5">
    <source>
        <dbReference type="ARBA" id="ARBA00022553"/>
    </source>
</evidence>
<dbReference type="InterPro" id="IPR042099">
    <property type="entry name" value="ANL_N_sf"/>
</dbReference>
<sequence>MSSLPKTYKAAVFEKAGQPLTLKDVELKHPQDGQILVKVEACGVCHSDALVQSGGFGELPRIPGHEIVGKVVEVGSHVTKWKNGDRVGGAWHGGHDGTCRQCNQGLFQMCDNGQINGVTRDGGYAEYCLLQAESAVRLPADGDAVQMAPLMCAGVTVHNGIRKMNITPGEVVAIQGLGGLGHLAVQYASKMGYRTVALSRGTDKKDFAMKLGASDYIDTKAENAAEALQKMGGAALIVATAPNPEHISPLVGGCKPLGKLLILAPVGDVPVNSVAMITKGISVHGWPSGHALDSEDAVAFSKRFGVDCMCETFPLAKANEAFEHMMANKARFRAVLTIPAPLGLSKVIAMTVQKIGKYTQYDAKTGIYKSDVAYSPASASCIYEYLLGSISFGDQEEVLRECGSGRTISLGLLKLNAQRLGVGLTSKCKLKPGDTVLLYLHSSIDFAIVLLASQFAGLRVALANPDYLPIELKHVVRLTKPKKIFAPSRAMSRLGKAGVGSHSIIITDGDVFGFNGVLSLEGLMVDEATAKQANAHVPRNIDETAYLPFSSGTTGLPKAVEISHNNVINMVEILHHAPAFFPRNDDGSQAQFRTLNFLPFFHAYALILMLHYPIRKRGHTSIIRPFQPEAYCRLVKELEVNFIALVPPVLTLLTKHPSATKGTFASVTHSMCGAAPLDFETQSAFMQKTGVRVNQAFGMTETTVGALGLPGDEPSGSVGGLNPATLARIRDVETGEYLGPGERGELLIQGPQVCKGYYGNPGATRDTFTEDGYLRTGDIAIVDPRTGEFSIVDRLKELIKYKGFQVAPAELEGVLVSHPAIAAAAVVGRYDQQQGTELPLAFVELKTGQQNENKVVEEIDAYVRAKVSHHKYLRGGIRILDKVPVSASGKILRKEIRKLLQAEMAAKSSSNAKAKL</sequence>
<dbReference type="OrthoDB" id="1898221at2759"/>
<evidence type="ECO:0000256" key="9">
    <source>
        <dbReference type="ARBA" id="ARBA00023002"/>
    </source>
</evidence>
<dbReference type="SMART" id="SM00829">
    <property type="entry name" value="PKS_ER"/>
    <property type="match status" value="1"/>
</dbReference>
<dbReference type="HOGENOM" id="CLU_014568_0_0_1"/>
<dbReference type="AlphaFoldDB" id="V5F238"/>
<dbReference type="GO" id="GO:0016491">
    <property type="term" value="F:oxidoreductase activity"/>
    <property type="evidence" value="ECO:0007669"/>
    <property type="project" value="UniProtKB-KW"/>
</dbReference>
<dbReference type="InterPro" id="IPR020845">
    <property type="entry name" value="AMP-binding_CS"/>
</dbReference>
<dbReference type="PANTHER" id="PTHR24096:SF149">
    <property type="entry name" value="AMP-BINDING DOMAIN-CONTAINING PROTEIN-RELATED"/>
    <property type="match status" value="1"/>
</dbReference>
<evidence type="ECO:0000256" key="2">
    <source>
        <dbReference type="ARBA" id="ARBA00006432"/>
    </source>
</evidence>
<accession>V5F238</accession>
<dbReference type="Gene3D" id="3.90.180.10">
    <property type="entry name" value="Medium-chain alcohol dehydrogenases, catalytic domain"/>
    <property type="match status" value="1"/>
</dbReference>
<dbReference type="InterPro" id="IPR000873">
    <property type="entry name" value="AMP-dep_synth/lig_dom"/>
</dbReference>
<keyword evidence="9" id="KW-0560">Oxidoreductase</keyword>
<feature type="domain" description="Enoyl reductase (ER)" evidence="12">
    <location>
        <begin position="17"/>
        <end position="336"/>
    </location>
</feature>
<dbReference type="Gene3D" id="3.30.300.30">
    <property type="match status" value="1"/>
</dbReference>
<dbReference type="CDD" id="cd08296">
    <property type="entry name" value="CAD_like"/>
    <property type="match status" value="1"/>
</dbReference>
<evidence type="ECO:0000256" key="10">
    <source>
        <dbReference type="ARBA" id="ARBA00023027"/>
    </source>
</evidence>
<evidence type="ECO:0000259" key="12">
    <source>
        <dbReference type="SMART" id="SM00829"/>
    </source>
</evidence>
<proteinExistence type="inferred from homology"/>
<dbReference type="Gene3D" id="3.40.50.12780">
    <property type="entry name" value="N-terminal domain of ligase-like"/>
    <property type="match status" value="1"/>
</dbReference>
<evidence type="ECO:0000256" key="8">
    <source>
        <dbReference type="ARBA" id="ARBA00022833"/>
    </source>
</evidence>
<dbReference type="Proteomes" id="UP000019377">
    <property type="component" value="Unassembled WGS sequence"/>
</dbReference>
<dbReference type="GO" id="GO:0016405">
    <property type="term" value="F:CoA-ligase activity"/>
    <property type="evidence" value="ECO:0007669"/>
    <property type="project" value="TreeGrafter"/>
</dbReference>
<dbReference type="Pfam" id="PF00501">
    <property type="entry name" value="AMP-binding"/>
    <property type="match status" value="1"/>
</dbReference>
<dbReference type="STRING" id="1365824.V5F238"/>
<dbReference type="InterPro" id="IPR011032">
    <property type="entry name" value="GroES-like_sf"/>
</dbReference>
<dbReference type="InterPro" id="IPR036291">
    <property type="entry name" value="NAD(P)-bd_dom_sf"/>
</dbReference>
<keyword evidence="4" id="KW-0596">Phosphopantetheine</keyword>
<dbReference type="SUPFAM" id="SSF51735">
    <property type="entry name" value="NAD(P)-binding Rossmann-fold domains"/>
    <property type="match status" value="1"/>
</dbReference>
<dbReference type="InterPro" id="IPR020843">
    <property type="entry name" value="ER"/>
</dbReference>
<dbReference type="Pfam" id="PF00107">
    <property type="entry name" value="ADH_zinc_N"/>
    <property type="match status" value="1"/>
</dbReference>
<keyword evidence="6" id="KW-0436">Ligase</keyword>
<dbReference type="GO" id="GO:0008270">
    <property type="term" value="F:zinc ion binding"/>
    <property type="evidence" value="ECO:0007669"/>
    <property type="project" value="InterPro"/>
</dbReference>
<evidence type="ECO:0000256" key="3">
    <source>
        <dbReference type="ARBA" id="ARBA00008072"/>
    </source>
</evidence>
<comment type="similarity">
    <text evidence="3 11">Belongs to the zinc-containing alcohol dehydrogenase family.</text>
</comment>
<dbReference type="eggNOG" id="KOG0023">
    <property type="taxonomic scope" value="Eukaryota"/>
</dbReference>
<dbReference type="SUPFAM" id="SSF56801">
    <property type="entry name" value="Acetyl-CoA synthetase-like"/>
    <property type="match status" value="1"/>
</dbReference>
<dbReference type="SUPFAM" id="SSF50129">
    <property type="entry name" value="GroES-like"/>
    <property type="match status" value="1"/>
</dbReference>
<dbReference type="GeneID" id="27416924"/>
<keyword evidence="10" id="KW-0520">NAD</keyword>
<dbReference type="FunFam" id="3.40.50.720:FF:000039">
    <property type="entry name" value="Alcohol dehydrogenase AdhP"/>
    <property type="match status" value="1"/>
</dbReference>
<evidence type="ECO:0000256" key="1">
    <source>
        <dbReference type="ARBA" id="ARBA00001947"/>
    </source>
</evidence>
<comment type="cofactor">
    <cofactor evidence="1 11">
        <name>Zn(2+)</name>
        <dbReference type="ChEBI" id="CHEBI:29105"/>
    </cofactor>
</comment>
<reference evidence="14" key="1">
    <citation type="journal article" date="2013" name="Genome Announc.">
        <title>Draft genome sequence of Pseudozyma brasiliensis sp. nov. strain GHG001, a high producer of endo-1,4-xylanase isolated from an insect pest of sugarcane.</title>
        <authorList>
            <person name="Oliveira J.V.D.C."/>
            <person name="dos Santos R.A.C."/>
            <person name="Borges T.A."/>
            <person name="Riano-Pachon D.M."/>
            <person name="Goldman G.H."/>
        </authorList>
    </citation>
    <scope>NUCLEOTIDE SEQUENCE [LARGE SCALE GENOMIC DNA]</scope>
    <source>
        <strain evidence="14">GHG001</strain>
    </source>
</reference>
<dbReference type="Gene3D" id="3.40.50.720">
    <property type="entry name" value="NAD(P)-binding Rossmann-like Domain"/>
    <property type="match status" value="1"/>
</dbReference>
<dbReference type="Pfam" id="PF13193">
    <property type="entry name" value="AMP-binding_C"/>
    <property type="match status" value="1"/>
</dbReference>
<protein>
    <submittedName>
        <fullName evidence="13">Acyl-coa synthetase</fullName>
    </submittedName>
</protein>
<dbReference type="PANTHER" id="PTHR24096">
    <property type="entry name" value="LONG-CHAIN-FATTY-ACID--COA LIGASE"/>
    <property type="match status" value="1"/>
</dbReference>
<keyword evidence="14" id="KW-1185">Reference proteome</keyword>
<dbReference type="PROSITE" id="PS00455">
    <property type="entry name" value="AMP_BINDING"/>
    <property type="match status" value="1"/>
</dbReference>
<keyword evidence="7 11" id="KW-0479">Metal-binding</keyword>
<keyword evidence="8 11" id="KW-0862">Zinc</keyword>
<dbReference type="InterPro" id="IPR013149">
    <property type="entry name" value="ADH-like_C"/>
</dbReference>
<dbReference type="EMBL" id="KI545853">
    <property type="protein sequence ID" value="EST09434.1"/>
    <property type="molecule type" value="Genomic_DNA"/>
</dbReference>
<name>V5F238_KALBG</name>
<dbReference type="Pfam" id="PF08240">
    <property type="entry name" value="ADH_N"/>
    <property type="match status" value="1"/>
</dbReference>
<dbReference type="InterPro" id="IPR013154">
    <property type="entry name" value="ADH-like_N"/>
</dbReference>
<keyword evidence="5" id="KW-0597">Phosphoprotein</keyword>
<dbReference type="PROSITE" id="PS00059">
    <property type="entry name" value="ADH_ZINC"/>
    <property type="match status" value="1"/>
</dbReference>
<evidence type="ECO:0000313" key="13">
    <source>
        <dbReference type="EMBL" id="EST09434.1"/>
    </source>
</evidence>
<evidence type="ECO:0000313" key="14">
    <source>
        <dbReference type="Proteomes" id="UP000019377"/>
    </source>
</evidence>
<comment type="similarity">
    <text evidence="2">Belongs to the ATP-dependent AMP-binding enzyme family.</text>
</comment>
<dbReference type="InterPro" id="IPR002328">
    <property type="entry name" value="ADH_Zn_CS"/>
</dbReference>
<organism evidence="13 14">
    <name type="scientific">Kalmanozyma brasiliensis (strain GHG001)</name>
    <name type="common">Yeast</name>
    <name type="synonym">Pseudozyma brasiliensis</name>
    <dbReference type="NCBI Taxonomy" id="1365824"/>
    <lineage>
        <taxon>Eukaryota</taxon>
        <taxon>Fungi</taxon>
        <taxon>Dikarya</taxon>
        <taxon>Basidiomycota</taxon>
        <taxon>Ustilaginomycotina</taxon>
        <taxon>Ustilaginomycetes</taxon>
        <taxon>Ustilaginales</taxon>
        <taxon>Ustilaginaceae</taxon>
        <taxon>Kalmanozyma</taxon>
    </lineage>
</organism>
<gene>
    <name evidence="13" type="ORF">PSEUBRA_SCAF11g01231</name>
</gene>
<dbReference type="InterPro" id="IPR025110">
    <property type="entry name" value="AMP-bd_C"/>
</dbReference>
<dbReference type="RefSeq" id="XP_016294423.1">
    <property type="nucleotide sequence ID" value="XM_016434325.1"/>
</dbReference>
<evidence type="ECO:0000256" key="11">
    <source>
        <dbReference type="RuleBase" id="RU361277"/>
    </source>
</evidence>
<evidence type="ECO:0000256" key="6">
    <source>
        <dbReference type="ARBA" id="ARBA00022598"/>
    </source>
</evidence>
<dbReference type="InterPro" id="IPR045851">
    <property type="entry name" value="AMP-bd_C_sf"/>
</dbReference>
<evidence type="ECO:0000256" key="7">
    <source>
        <dbReference type="ARBA" id="ARBA00022723"/>
    </source>
</evidence>
<dbReference type="eggNOG" id="KOG1176">
    <property type="taxonomic scope" value="Eukaryota"/>
</dbReference>
<evidence type="ECO:0000256" key="4">
    <source>
        <dbReference type="ARBA" id="ARBA00022450"/>
    </source>
</evidence>